<name>A0AAE0HVI9_9PEZI</name>
<dbReference type="AlphaFoldDB" id="A0AAE0HVI9"/>
<comment type="caution">
    <text evidence="2">The sequence shown here is derived from an EMBL/GenBank/DDBJ whole genome shotgun (WGS) entry which is preliminary data.</text>
</comment>
<keyword evidence="3" id="KW-1185">Reference proteome</keyword>
<evidence type="ECO:0000313" key="2">
    <source>
        <dbReference type="EMBL" id="KAK3313690.1"/>
    </source>
</evidence>
<reference evidence="2" key="1">
    <citation type="journal article" date="2023" name="Mol. Phylogenet. Evol.">
        <title>Genome-scale phylogeny and comparative genomics of the fungal order Sordariales.</title>
        <authorList>
            <person name="Hensen N."/>
            <person name="Bonometti L."/>
            <person name="Westerberg I."/>
            <person name="Brannstrom I.O."/>
            <person name="Guillou S."/>
            <person name="Cros-Aarteil S."/>
            <person name="Calhoun S."/>
            <person name="Haridas S."/>
            <person name="Kuo A."/>
            <person name="Mondo S."/>
            <person name="Pangilinan J."/>
            <person name="Riley R."/>
            <person name="LaButti K."/>
            <person name="Andreopoulos B."/>
            <person name="Lipzen A."/>
            <person name="Chen C."/>
            <person name="Yan M."/>
            <person name="Daum C."/>
            <person name="Ng V."/>
            <person name="Clum A."/>
            <person name="Steindorff A."/>
            <person name="Ohm R.A."/>
            <person name="Martin F."/>
            <person name="Silar P."/>
            <person name="Natvig D.O."/>
            <person name="Lalanne C."/>
            <person name="Gautier V."/>
            <person name="Ament-Velasquez S.L."/>
            <person name="Kruys A."/>
            <person name="Hutchinson M.I."/>
            <person name="Powell A.J."/>
            <person name="Barry K."/>
            <person name="Miller A.N."/>
            <person name="Grigoriev I.V."/>
            <person name="Debuchy R."/>
            <person name="Gladieux P."/>
            <person name="Hiltunen Thoren M."/>
            <person name="Johannesson H."/>
        </authorList>
    </citation>
    <scope>NUCLEOTIDE SEQUENCE</scope>
    <source>
        <strain evidence="2">CBS 118394</strain>
    </source>
</reference>
<evidence type="ECO:0000313" key="1">
    <source>
        <dbReference type="EMBL" id="KAK3311867.1"/>
    </source>
</evidence>
<evidence type="ECO:0000313" key="3">
    <source>
        <dbReference type="Proteomes" id="UP001283341"/>
    </source>
</evidence>
<dbReference type="Proteomes" id="UP001283341">
    <property type="component" value="Unassembled WGS sequence"/>
</dbReference>
<gene>
    <name evidence="2" type="ORF">B0H66DRAFT_566733</name>
    <name evidence="1" type="ORF">B0H66DRAFT_571307</name>
</gene>
<dbReference type="EMBL" id="JAUEDM010000012">
    <property type="protein sequence ID" value="KAK3311867.1"/>
    <property type="molecule type" value="Genomic_DNA"/>
</dbReference>
<organism evidence="2 3">
    <name type="scientific">Apodospora peruviana</name>
    <dbReference type="NCBI Taxonomy" id="516989"/>
    <lineage>
        <taxon>Eukaryota</taxon>
        <taxon>Fungi</taxon>
        <taxon>Dikarya</taxon>
        <taxon>Ascomycota</taxon>
        <taxon>Pezizomycotina</taxon>
        <taxon>Sordariomycetes</taxon>
        <taxon>Sordariomycetidae</taxon>
        <taxon>Sordariales</taxon>
        <taxon>Lasiosphaeriaceae</taxon>
        <taxon>Apodospora</taxon>
    </lineage>
</organism>
<proteinExistence type="predicted"/>
<accession>A0AAE0HVI9</accession>
<reference evidence="2" key="2">
    <citation type="submission" date="2023-06" db="EMBL/GenBank/DDBJ databases">
        <authorList>
            <consortium name="Lawrence Berkeley National Laboratory"/>
            <person name="Haridas S."/>
            <person name="Hensen N."/>
            <person name="Bonometti L."/>
            <person name="Westerberg I."/>
            <person name="Brannstrom I.O."/>
            <person name="Guillou S."/>
            <person name="Cros-Aarteil S."/>
            <person name="Calhoun S."/>
            <person name="Kuo A."/>
            <person name="Mondo S."/>
            <person name="Pangilinan J."/>
            <person name="Riley R."/>
            <person name="Labutti K."/>
            <person name="Andreopoulos B."/>
            <person name="Lipzen A."/>
            <person name="Chen C."/>
            <person name="Yanf M."/>
            <person name="Daum C."/>
            <person name="Ng V."/>
            <person name="Clum A."/>
            <person name="Steindorff A."/>
            <person name="Ohm R."/>
            <person name="Martin F."/>
            <person name="Silar P."/>
            <person name="Natvig D."/>
            <person name="Lalanne C."/>
            <person name="Gautier V."/>
            <person name="Ament-Velasquez S.L."/>
            <person name="Kruys A."/>
            <person name="Hutchinson M.I."/>
            <person name="Powell A.J."/>
            <person name="Barry K."/>
            <person name="Miller A.N."/>
            <person name="Grigoriev I.V."/>
            <person name="Debuchy R."/>
            <person name="Gladieux P."/>
            <person name="Thoren M.H."/>
            <person name="Johannesson H."/>
        </authorList>
    </citation>
    <scope>NUCLEOTIDE SEQUENCE</scope>
    <source>
        <strain evidence="2">CBS 118394</strain>
    </source>
</reference>
<sequence length="111" mass="12994">MTPPWPLCRFLPFFCLCIASTYLILGEMLSNNLASRQFSKRVRQTVENEARKLYIHSHALPSFQEIFFYVMASERSFVDGMWCWSLHTIVIVMWETAAIHDETTYAGNPPW</sequence>
<dbReference type="EMBL" id="JAUEDM010000007">
    <property type="protein sequence ID" value="KAK3313690.1"/>
    <property type="molecule type" value="Genomic_DNA"/>
</dbReference>
<protein>
    <submittedName>
        <fullName evidence="2">Uncharacterized protein</fullName>
    </submittedName>
</protein>